<feature type="region of interest" description="Disordered" evidence="1">
    <location>
        <begin position="276"/>
        <end position="321"/>
    </location>
</feature>
<dbReference type="SUPFAM" id="SSF48452">
    <property type="entry name" value="TPR-like"/>
    <property type="match status" value="1"/>
</dbReference>
<name>A0A381QIM8_9ZZZZ</name>
<evidence type="ECO:0000256" key="2">
    <source>
        <dbReference type="SAM" id="Phobius"/>
    </source>
</evidence>
<protein>
    <submittedName>
        <fullName evidence="3">Uncharacterized protein</fullName>
    </submittedName>
</protein>
<feature type="region of interest" description="Disordered" evidence="1">
    <location>
        <begin position="107"/>
        <end position="135"/>
    </location>
</feature>
<feature type="compositionally biased region" description="Basic and acidic residues" evidence="1">
    <location>
        <begin position="386"/>
        <end position="406"/>
    </location>
</feature>
<keyword evidence="2" id="KW-0472">Membrane</keyword>
<evidence type="ECO:0000313" key="3">
    <source>
        <dbReference type="EMBL" id="SUZ77493.1"/>
    </source>
</evidence>
<accession>A0A381QIM8</accession>
<dbReference type="InterPro" id="IPR011990">
    <property type="entry name" value="TPR-like_helical_dom_sf"/>
</dbReference>
<proteinExistence type="predicted"/>
<feature type="region of interest" description="Disordered" evidence="1">
    <location>
        <begin position="178"/>
        <end position="230"/>
    </location>
</feature>
<evidence type="ECO:0000256" key="1">
    <source>
        <dbReference type="SAM" id="MobiDB-lite"/>
    </source>
</evidence>
<feature type="compositionally biased region" description="Basic and acidic residues" evidence="1">
    <location>
        <begin position="183"/>
        <end position="205"/>
    </location>
</feature>
<feature type="region of interest" description="Disordered" evidence="1">
    <location>
        <begin position="380"/>
        <end position="406"/>
    </location>
</feature>
<feature type="compositionally biased region" description="Polar residues" evidence="1">
    <location>
        <begin position="309"/>
        <end position="318"/>
    </location>
</feature>
<dbReference type="AlphaFoldDB" id="A0A381QIM8"/>
<keyword evidence="2" id="KW-0812">Transmembrane</keyword>
<reference evidence="3" key="1">
    <citation type="submission" date="2018-05" db="EMBL/GenBank/DDBJ databases">
        <authorList>
            <person name="Lanie J.A."/>
            <person name="Ng W.-L."/>
            <person name="Kazmierczak K.M."/>
            <person name="Andrzejewski T.M."/>
            <person name="Davidsen T.M."/>
            <person name="Wayne K.J."/>
            <person name="Tettelin H."/>
            <person name="Glass J.I."/>
            <person name="Rusch D."/>
            <person name="Podicherti R."/>
            <person name="Tsui H.-C.T."/>
            <person name="Winkler M.E."/>
        </authorList>
    </citation>
    <scope>NUCLEOTIDE SEQUENCE</scope>
</reference>
<dbReference type="Gene3D" id="1.25.40.10">
    <property type="entry name" value="Tetratricopeptide repeat domain"/>
    <property type="match status" value="1"/>
</dbReference>
<feature type="transmembrane region" description="Helical" evidence="2">
    <location>
        <begin position="29"/>
        <end position="45"/>
    </location>
</feature>
<gene>
    <name evidence="3" type="ORF">METZ01_LOCUS30347</name>
</gene>
<organism evidence="3">
    <name type="scientific">marine metagenome</name>
    <dbReference type="NCBI Taxonomy" id="408172"/>
    <lineage>
        <taxon>unclassified sequences</taxon>
        <taxon>metagenomes</taxon>
        <taxon>ecological metagenomes</taxon>
    </lineage>
</organism>
<keyword evidence="2" id="KW-1133">Transmembrane helix</keyword>
<sequence length="539" mass="60411">MKILKKIILGIILLVFEYSMFQISLELGLTSLVLICAVLCIWIVLKKVTTIIVQPELVLSSAPFRDSTNSANNDILPVNQRSSDADNLIQGVNANIFEQFREKLNLNPTPNFPPSADPLSTEDPATAPQNNGTPNLVTEAYQKAGTFNGPENFSEELDEVEQVKVTLSENVKILQEIDENELEEKHESEVEEKHENEVEEKHELAEEAEQTETEKQETINSDNVETEKTLGAGEAALELLSRKHQALKEQTASKAVEPLVDFDEDLFADELIPIPGGETYAETDSEMFRDEDPLPPLSDAYSLKDEEPFSSSLQNTTPQEEKIAEAEALLKLATTACESGRMNEAKAGLESYLEILKELGQQPSPDVLQLAEKLELPLDSSSKNADVSKSELPKTDVEQKRESPLKDVPEQTNYANVMDGIVKTLEEKDAYEEALPLLKDLLNYNRQRVNISAMDPLYDRIEQAHSSMQNDEELVAAYKEHLAIKQQLGDLEGELHLLDLISYYYANTSDQKASERYQAESKRIKASLDNKMKLEQQTI</sequence>
<dbReference type="EMBL" id="UINC01001318">
    <property type="protein sequence ID" value="SUZ77493.1"/>
    <property type="molecule type" value="Genomic_DNA"/>
</dbReference>